<keyword evidence="9 13" id="KW-0472">Membrane</keyword>
<dbReference type="Proteomes" id="UP000027135">
    <property type="component" value="Unassembled WGS sequence"/>
</dbReference>
<protein>
    <submittedName>
        <fullName evidence="14">Sodium channel protein Nach</fullName>
    </submittedName>
</protein>
<dbReference type="InterPro" id="IPR001873">
    <property type="entry name" value="ENaC"/>
</dbReference>
<keyword evidence="15" id="KW-1185">Reference proteome</keyword>
<dbReference type="EMBL" id="KK852851">
    <property type="protein sequence ID" value="KDR15054.1"/>
    <property type="molecule type" value="Genomic_DNA"/>
</dbReference>
<dbReference type="Gene3D" id="1.10.287.770">
    <property type="entry name" value="YojJ-like"/>
    <property type="match status" value="1"/>
</dbReference>
<evidence type="ECO:0000256" key="5">
    <source>
        <dbReference type="ARBA" id="ARBA00022692"/>
    </source>
</evidence>
<dbReference type="InParanoid" id="A0A067QXR7"/>
<evidence type="ECO:0000256" key="1">
    <source>
        <dbReference type="ARBA" id="ARBA00004141"/>
    </source>
</evidence>
<organism evidence="14 15">
    <name type="scientific">Zootermopsis nevadensis</name>
    <name type="common">Dampwood termite</name>
    <dbReference type="NCBI Taxonomy" id="136037"/>
    <lineage>
        <taxon>Eukaryota</taxon>
        <taxon>Metazoa</taxon>
        <taxon>Ecdysozoa</taxon>
        <taxon>Arthropoda</taxon>
        <taxon>Hexapoda</taxon>
        <taxon>Insecta</taxon>
        <taxon>Pterygota</taxon>
        <taxon>Neoptera</taxon>
        <taxon>Polyneoptera</taxon>
        <taxon>Dictyoptera</taxon>
        <taxon>Blattodea</taxon>
        <taxon>Blattoidea</taxon>
        <taxon>Termitoidae</taxon>
        <taxon>Termopsidae</taxon>
        <taxon>Zootermopsis</taxon>
    </lineage>
</organism>
<keyword evidence="10 12" id="KW-0739">Sodium transport</keyword>
<keyword evidence="8 12" id="KW-0406">Ion transport</keyword>
<name>A0A067QXR7_ZOONE</name>
<dbReference type="Gene3D" id="1.10.287.820">
    <property type="entry name" value="Acid-sensing ion channel domain"/>
    <property type="match status" value="1"/>
</dbReference>
<dbReference type="PANTHER" id="PTHR11690">
    <property type="entry name" value="AMILORIDE-SENSITIVE SODIUM CHANNEL-RELATED"/>
    <property type="match status" value="1"/>
</dbReference>
<evidence type="ECO:0000256" key="3">
    <source>
        <dbReference type="ARBA" id="ARBA00022448"/>
    </source>
</evidence>
<reference evidence="14 15" key="1">
    <citation type="journal article" date="2014" name="Nat. Commun.">
        <title>Molecular traces of alternative social organization in a termite genome.</title>
        <authorList>
            <person name="Terrapon N."/>
            <person name="Li C."/>
            <person name="Robertson H.M."/>
            <person name="Ji L."/>
            <person name="Meng X."/>
            <person name="Booth W."/>
            <person name="Chen Z."/>
            <person name="Childers C.P."/>
            <person name="Glastad K.M."/>
            <person name="Gokhale K."/>
            <person name="Gowin J."/>
            <person name="Gronenberg W."/>
            <person name="Hermansen R.A."/>
            <person name="Hu H."/>
            <person name="Hunt B.G."/>
            <person name="Huylmans A.K."/>
            <person name="Khalil S.M."/>
            <person name="Mitchell R.D."/>
            <person name="Munoz-Torres M.C."/>
            <person name="Mustard J.A."/>
            <person name="Pan H."/>
            <person name="Reese J.T."/>
            <person name="Scharf M.E."/>
            <person name="Sun F."/>
            <person name="Vogel H."/>
            <person name="Xiao J."/>
            <person name="Yang W."/>
            <person name="Yang Z."/>
            <person name="Yang Z."/>
            <person name="Zhou J."/>
            <person name="Zhu J."/>
            <person name="Brent C.S."/>
            <person name="Elsik C.G."/>
            <person name="Goodisman M.A."/>
            <person name="Liberles D.A."/>
            <person name="Roe R.M."/>
            <person name="Vargo E.L."/>
            <person name="Vilcinskas A."/>
            <person name="Wang J."/>
            <person name="Bornberg-Bauer E."/>
            <person name="Korb J."/>
            <person name="Zhang G."/>
            <person name="Liebig J."/>
        </authorList>
    </citation>
    <scope>NUCLEOTIDE SEQUENCE [LARGE SCALE GENOMIC DNA]</scope>
    <source>
        <tissue evidence="14">Whole organism</tissue>
    </source>
</reference>
<evidence type="ECO:0000256" key="8">
    <source>
        <dbReference type="ARBA" id="ARBA00023065"/>
    </source>
</evidence>
<accession>A0A067QXR7</accession>
<dbReference type="AlphaFoldDB" id="A0A067QXR7"/>
<evidence type="ECO:0000313" key="15">
    <source>
        <dbReference type="Proteomes" id="UP000027135"/>
    </source>
</evidence>
<evidence type="ECO:0000256" key="9">
    <source>
        <dbReference type="ARBA" id="ARBA00023136"/>
    </source>
</evidence>
<dbReference type="GO" id="GO:0005886">
    <property type="term" value="C:plasma membrane"/>
    <property type="evidence" value="ECO:0007669"/>
    <property type="project" value="TreeGrafter"/>
</dbReference>
<dbReference type="PANTHER" id="PTHR11690:SF240">
    <property type="entry name" value="PICKPOCKET 25-RELATED"/>
    <property type="match status" value="1"/>
</dbReference>
<keyword evidence="4 12" id="KW-0894">Sodium channel</keyword>
<keyword evidence="7" id="KW-0915">Sodium</keyword>
<keyword evidence="3 12" id="KW-0813">Transport</keyword>
<feature type="transmembrane region" description="Helical" evidence="13">
    <location>
        <begin position="355"/>
        <end position="381"/>
    </location>
</feature>
<dbReference type="PRINTS" id="PR01078">
    <property type="entry name" value="AMINACHANNEL"/>
</dbReference>
<dbReference type="FunCoup" id="A0A067QXR7">
    <property type="interactions" value="7"/>
</dbReference>
<evidence type="ECO:0000256" key="12">
    <source>
        <dbReference type="RuleBase" id="RU000679"/>
    </source>
</evidence>
<keyword evidence="11 12" id="KW-0407">Ion channel</keyword>
<evidence type="ECO:0000256" key="10">
    <source>
        <dbReference type="ARBA" id="ARBA00023201"/>
    </source>
</evidence>
<keyword evidence="5 12" id="KW-0812">Transmembrane</keyword>
<comment type="similarity">
    <text evidence="2 12">Belongs to the amiloride-sensitive sodium channel (TC 1.A.6) family.</text>
</comment>
<comment type="subcellular location">
    <subcellularLocation>
        <location evidence="1">Membrane</location>
        <topology evidence="1">Multi-pass membrane protein</topology>
    </subcellularLocation>
</comment>
<evidence type="ECO:0000256" key="11">
    <source>
        <dbReference type="ARBA" id="ARBA00023303"/>
    </source>
</evidence>
<keyword evidence="6 13" id="KW-1133">Transmembrane helix</keyword>
<proteinExistence type="inferred from homology"/>
<gene>
    <name evidence="14" type="ORF">L798_11129</name>
</gene>
<sequence length="412" mass="47903">MSLEKDYRQWATFFPAVTMCFLENLNYTRADQEIKKLWGDVEESKMQYYRDFLNALTNASLHNLNEFEKFRNDTTLDKITDLEDLASKVQIDLKYDISFMDEKTRVKFRRTLTETGLCFTWGSSVGHLFTSRKASPPSASETLVTSCRYEDLPCGIRVSKLLSDVKFYVHSTDDLPIIGTNKPHLEFRGSESQVYVQHKQIVASPELRRLDPEQRGCLFRDEVKAHRSLFRTSKLPIYTHNLCKMACRRRMAEKFCNCIPFFYRTLGDGNICNAKGMACLSSFKHNLTEDVYKRKGQCFCYQECESTDYAVDSKSTYELDSDYTYSRDSVQFFVGIKIFTKTRLRRDIIYSFEDLLVSFGGTVTLFLGCSILSSVELLYYFTLRLGCELWMKYQKKGKTHPLPEVSPKCSTR</sequence>
<evidence type="ECO:0000313" key="14">
    <source>
        <dbReference type="EMBL" id="KDR15054.1"/>
    </source>
</evidence>
<evidence type="ECO:0000256" key="2">
    <source>
        <dbReference type="ARBA" id="ARBA00007193"/>
    </source>
</evidence>
<dbReference type="GO" id="GO:0015280">
    <property type="term" value="F:ligand-gated sodium channel activity"/>
    <property type="evidence" value="ECO:0007669"/>
    <property type="project" value="TreeGrafter"/>
</dbReference>
<evidence type="ECO:0000256" key="13">
    <source>
        <dbReference type="SAM" id="Phobius"/>
    </source>
</evidence>
<evidence type="ECO:0000256" key="4">
    <source>
        <dbReference type="ARBA" id="ARBA00022461"/>
    </source>
</evidence>
<evidence type="ECO:0000256" key="6">
    <source>
        <dbReference type="ARBA" id="ARBA00022989"/>
    </source>
</evidence>
<dbReference type="eggNOG" id="KOG4294">
    <property type="taxonomic scope" value="Eukaryota"/>
</dbReference>
<evidence type="ECO:0000256" key="7">
    <source>
        <dbReference type="ARBA" id="ARBA00023053"/>
    </source>
</evidence>
<dbReference type="Pfam" id="PF00858">
    <property type="entry name" value="ASC"/>
    <property type="match status" value="1"/>
</dbReference>